<comment type="caution">
    <text evidence="2">The sequence shown here is derived from an EMBL/GenBank/DDBJ whole genome shotgun (WGS) entry which is preliminary data.</text>
</comment>
<evidence type="ECO:0000256" key="1">
    <source>
        <dbReference type="SAM" id="Coils"/>
    </source>
</evidence>
<dbReference type="Proteomes" id="UP000766246">
    <property type="component" value="Unassembled WGS sequence"/>
</dbReference>
<name>A0A927U9N1_9FIRM</name>
<proteinExistence type="predicted"/>
<feature type="coiled-coil region" evidence="1">
    <location>
        <begin position="334"/>
        <end position="361"/>
    </location>
</feature>
<protein>
    <submittedName>
        <fullName evidence="2">Uncharacterized protein</fullName>
    </submittedName>
</protein>
<sequence length="412" mass="48659">MAKKREVDFSLNEMLELTGLTRKQFRDALLRFCDMYNFNLVDFKVDETNEKSDYFFPPEIAEPLGLMLKHIINHPLYRKNTDPTTVTATALADYNAGILKDVDESVPVYFNNVIYSLPGHLVAQEISDWSALFVRELTHFMVNLSSMENENIGATMKDFTRKLSKMNYYLYRGNYSMKRQDERNKQIEKELYNIDEDSEIDIRLQKQNLSIDRVLAELIRWEMEGAHHMREEGFPDLKEILDYENNRRRILGVKFQIMDKNDQVLFEDIPNPTIEQQRGGYYSFVLGQTLDIARFKINKSNSEKMKEYRKKWKAIDTQIEDGTFNESTVREEYRKAIMEEMEKIDERRKGLQEELDSLDGKEGAPFAFETDDDLKERQASYVDYCKKVDISEKSLYDIVNHFVGQAMYEFLK</sequence>
<evidence type="ECO:0000313" key="3">
    <source>
        <dbReference type="Proteomes" id="UP000766246"/>
    </source>
</evidence>
<dbReference type="EMBL" id="SVER01000065">
    <property type="protein sequence ID" value="MBE5920951.1"/>
    <property type="molecule type" value="Genomic_DNA"/>
</dbReference>
<reference evidence="2" key="1">
    <citation type="submission" date="2019-04" db="EMBL/GenBank/DDBJ databases">
        <title>Evolution of Biomass-Degrading Anaerobic Consortia Revealed by Metagenomics.</title>
        <authorList>
            <person name="Peng X."/>
        </authorList>
    </citation>
    <scope>NUCLEOTIDE SEQUENCE</scope>
    <source>
        <strain evidence="2">SIG311</strain>
    </source>
</reference>
<dbReference type="AlphaFoldDB" id="A0A927U9N1"/>
<organism evidence="2 3">
    <name type="scientific">Pseudobutyrivibrio ruminis</name>
    <dbReference type="NCBI Taxonomy" id="46206"/>
    <lineage>
        <taxon>Bacteria</taxon>
        <taxon>Bacillati</taxon>
        <taxon>Bacillota</taxon>
        <taxon>Clostridia</taxon>
        <taxon>Lachnospirales</taxon>
        <taxon>Lachnospiraceae</taxon>
        <taxon>Pseudobutyrivibrio</taxon>
    </lineage>
</organism>
<evidence type="ECO:0000313" key="2">
    <source>
        <dbReference type="EMBL" id="MBE5920951.1"/>
    </source>
</evidence>
<gene>
    <name evidence="2" type="ORF">E7272_14080</name>
</gene>
<accession>A0A927U9N1</accession>
<keyword evidence="1" id="KW-0175">Coiled coil</keyword>